<keyword evidence="1" id="KW-0812">Transmembrane</keyword>
<dbReference type="Proteomes" id="UP000628086">
    <property type="component" value="Unassembled WGS sequence"/>
</dbReference>
<feature type="transmembrane region" description="Helical" evidence="1">
    <location>
        <begin position="219"/>
        <end position="243"/>
    </location>
</feature>
<feature type="transmembrane region" description="Helical" evidence="1">
    <location>
        <begin position="12"/>
        <end position="34"/>
    </location>
</feature>
<evidence type="ECO:0000313" key="2">
    <source>
        <dbReference type="EMBL" id="MBC3474448.1"/>
    </source>
</evidence>
<sequence length="255" mass="28324">MQQGEESSSRFWEFYALRYSVGAVLGAIILFFLVQKNKALSALIFVKPGEPIDLVQVGIFFGVGLVYSYLASAPILVLHAGRFSIPKGPLPFLSIERISSAIRVVVCANLALIFSLVSSVEGLPKIWFSAVVFLACNVLISQIVIVVKCVLQRDKLYYFYRDLAKKRKDASGGLVDSYRHLREHGNAFGIVLCEIILGIFMFAAPAYMSFVSPGNYQDIYSVMGILTVVVMLWITPASLVWLVGTIIEREFVDSY</sequence>
<keyword evidence="1" id="KW-0472">Membrane</keyword>
<name>A0ABR6V1R7_9PSED</name>
<gene>
    <name evidence="2" type="ORF">HU747_02440</name>
</gene>
<keyword evidence="3" id="KW-1185">Reference proteome</keyword>
<dbReference type="RefSeq" id="WP_186598208.1">
    <property type="nucleotide sequence ID" value="NZ_JABWRR010000001.1"/>
</dbReference>
<feature type="transmembrane region" description="Helical" evidence="1">
    <location>
        <begin position="187"/>
        <end position="207"/>
    </location>
</feature>
<reference evidence="2 3" key="1">
    <citation type="journal article" date="2020" name="Microorganisms">
        <title>Reliable Identification of Environmental Pseudomonas Isolates Using the rpoD Gene.</title>
        <authorList>
            <consortium name="The Broad Institute Genome Sequencing Platform"/>
            <person name="Girard L."/>
            <person name="Lood C."/>
            <person name="Rokni-Zadeh H."/>
            <person name="van Noort V."/>
            <person name="Lavigne R."/>
            <person name="De Mot R."/>
        </authorList>
    </citation>
    <scope>NUCLEOTIDE SEQUENCE [LARGE SCALE GENOMIC DNA]</scope>
    <source>
        <strain evidence="2 3">RW7P2</strain>
    </source>
</reference>
<evidence type="ECO:0000313" key="3">
    <source>
        <dbReference type="Proteomes" id="UP000628086"/>
    </source>
</evidence>
<keyword evidence="1" id="KW-1133">Transmembrane helix</keyword>
<protein>
    <submittedName>
        <fullName evidence="2">Uncharacterized protein</fullName>
    </submittedName>
</protein>
<feature type="transmembrane region" description="Helical" evidence="1">
    <location>
        <begin position="54"/>
        <end position="80"/>
    </location>
</feature>
<organism evidence="2 3">
    <name type="scientific">Pseudomonas taiwanensis</name>
    <dbReference type="NCBI Taxonomy" id="470150"/>
    <lineage>
        <taxon>Bacteria</taxon>
        <taxon>Pseudomonadati</taxon>
        <taxon>Pseudomonadota</taxon>
        <taxon>Gammaproteobacteria</taxon>
        <taxon>Pseudomonadales</taxon>
        <taxon>Pseudomonadaceae</taxon>
        <taxon>Pseudomonas</taxon>
    </lineage>
</organism>
<feature type="transmembrane region" description="Helical" evidence="1">
    <location>
        <begin position="126"/>
        <end position="151"/>
    </location>
</feature>
<comment type="caution">
    <text evidence="2">The sequence shown here is derived from an EMBL/GenBank/DDBJ whole genome shotgun (WGS) entry which is preliminary data.</text>
</comment>
<proteinExistence type="predicted"/>
<accession>A0ABR6V1R7</accession>
<dbReference type="EMBL" id="JABWRS010000001">
    <property type="protein sequence ID" value="MBC3474448.1"/>
    <property type="molecule type" value="Genomic_DNA"/>
</dbReference>
<evidence type="ECO:0000256" key="1">
    <source>
        <dbReference type="SAM" id="Phobius"/>
    </source>
</evidence>